<protein>
    <submittedName>
        <fullName evidence="4">LamG-like jellyroll fold domain-containing protein</fullName>
    </submittedName>
</protein>
<evidence type="ECO:0000313" key="4">
    <source>
        <dbReference type="EMBL" id="MFH6982463.1"/>
    </source>
</evidence>
<evidence type="ECO:0000313" key="5">
    <source>
        <dbReference type="Proteomes" id="UP001610063"/>
    </source>
</evidence>
<sequence>MKTMKLLLVLALMASAMVFISCGDDEGPGALALVSVSATGTDVLSGEATSVDLNGATSASGVPVDLVVTLTFSKEVDAATVSATSVSISGVTADVTASGATVTLTATEELARGTDYTLSIGAIVASDGGEFVATSRSFSTGGVAEVTPPNADAQVAYWKFDGDDTDEMGAFNADSRTKITYVTDRFGQAESTASFDGDESLIQVPGADALMDTDDFTLSFWIKSDGSDVNDNDETRGQFVMGLGAWNGFQFEIFGNYSGCKLASTYALAGGTTGVQDLWWSTTGNLGWQGWTFDQDVSASGGLAAIIKDKWAHVIVSYDAATKIGAIYINGELRKSQDFNLYGETHALYNAVGVAYNGNDAPGNKLAFGFIQGSENRVVTDDWANPVGFPDNNHFKGQMDDVRVFHASFSATQAAELYNAEKP</sequence>
<keyword evidence="5" id="KW-1185">Reference proteome</keyword>
<dbReference type="Gene3D" id="2.60.40.1220">
    <property type="match status" value="1"/>
</dbReference>
<feature type="chain" id="PRO_5046362995" evidence="2">
    <location>
        <begin position="21"/>
        <end position="423"/>
    </location>
</feature>
<gene>
    <name evidence="4" type="ORF">ACHKAR_03385</name>
</gene>
<accession>A0ABW7N4J2</accession>
<comment type="caution">
    <text evidence="4">The sequence shown here is derived from an EMBL/GenBank/DDBJ whole genome shotgun (WGS) entry which is preliminary data.</text>
</comment>
<dbReference type="SUPFAM" id="SSF49899">
    <property type="entry name" value="Concanavalin A-like lectins/glucanases"/>
    <property type="match status" value="1"/>
</dbReference>
<name>A0ABW7N4J2_9BACT</name>
<organism evidence="4 5">
    <name type="scientific">Marinoscillum luteum</name>
    <dbReference type="NCBI Taxonomy" id="861051"/>
    <lineage>
        <taxon>Bacteria</taxon>
        <taxon>Pseudomonadati</taxon>
        <taxon>Bacteroidota</taxon>
        <taxon>Cytophagia</taxon>
        <taxon>Cytophagales</taxon>
        <taxon>Reichenbachiellaceae</taxon>
        <taxon>Marinoscillum</taxon>
    </lineage>
</organism>
<proteinExistence type="predicted"/>
<dbReference type="PROSITE" id="PS51257">
    <property type="entry name" value="PROKAR_LIPOPROTEIN"/>
    <property type="match status" value="1"/>
</dbReference>
<evidence type="ECO:0000259" key="3">
    <source>
        <dbReference type="Pfam" id="PF13205"/>
    </source>
</evidence>
<dbReference type="RefSeq" id="WP_159580252.1">
    <property type="nucleotide sequence ID" value="NZ_JBIPKE010000011.1"/>
</dbReference>
<evidence type="ECO:0000256" key="1">
    <source>
        <dbReference type="ARBA" id="ARBA00022729"/>
    </source>
</evidence>
<feature type="domain" description="SbsA Ig-like" evidence="3">
    <location>
        <begin position="56"/>
        <end position="139"/>
    </location>
</feature>
<dbReference type="Proteomes" id="UP001610063">
    <property type="component" value="Unassembled WGS sequence"/>
</dbReference>
<feature type="signal peptide" evidence="2">
    <location>
        <begin position="1"/>
        <end position="20"/>
    </location>
</feature>
<dbReference type="InterPro" id="IPR014755">
    <property type="entry name" value="Cu-Rt/internalin_Ig-like"/>
</dbReference>
<keyword evidence="1 2" id="KW-0732">Signal</keyword>
<evidence type="ECO:0000256" key="2">
    <source>
        <dbReference type="SAM" id="SignalP"/>
    </source>
</evidence>
<dbReference type="InterPro" id="IPR013320">
    <property type="entry name" value="ConA-like_dom_sf"/>
</dbReference>
<dbReference type="EMBL" id="JBIPKE010000011">
    <property type="protein sequence ID" value="MFH6982463.1"/>
    <property type="molecule type" value="Genomic_DNA"/>
</dbReference>
<dbReference type="Pfam" id="PF13205">
    <property type="entry name" value="Big_5"/>
    <property type="match status" value="1"/>
</dbReference>
<dbReference type="InterPro" id="IPR032812">
    <property type="entry name" value="SbsA_Ig"/>
</dbReference>
<reference evidence="4 5" key="1">
    <citation type="journal article" date="2013" name="Int. J. Syst. Evol. Microbiol.">
        <title>Marinoscillum luteum sp. nov., isolated from marine sediment.</title>
        <authorList>
            <person name="Cha I.T."/>
            <person name="Park S.J."/>
            <person name="Kim S.J."/>
            <person name="Kim J.G."/>
            <person name="Jung M.Y."/>
            <person name="Shin K.S."/>
            <person name="Kwon K.K."/>
            <person name="Yang S.H."/>
            <person name="Seo Y.S."/>
            <person name="Rhee S.K."/>
        </authorList>
    </citation>
    <scope>NUCLEOTIDE SEQUENCE [LARGE SCALE GENOMIC DNA]</scope>
    <source>
        <strain evidence="4 5">KCTC 23939</strain>
    </source>
</reference>
<dbReference type="Gene3D" id="2.60.120.200">
    <property type="match status" value="1"/>
</dbReference>